<name>D3BC64_HETP5</name>
<evidence type="ECO:0000256" key="2">
    <source>
        <dbReference type="ARBA" id="ARBA00022737"/>
    </source>
</evidence>
<dbReference type="STRING" id="670386.D3BC64"/>
<feature type="domain" description="WDR59/RTC1-like RING zinc finger" evidence="5">
    <location>
        <begin position="616"/>
        <end position="660"/>
    </location>
</feature>
<dbReference type="Gene3D" id="2.130.10.10">
    <property type="entry name" value="YVTN repeat-like/Quinoprotein amine dehydrogenase"/>
    <property type="match status" value="1"/>
</dbReference>
<feature type="region of interest" description="Disordered" evidence="4">
    <location>
        <begin position="385"/>
        <end position="407"/>
    </location>
</feature>
<dbReference type="PANTHER" id="PTHR46200">
    <property type="entry name" value="GATOR COMPLEX PROTEIN WDR24"/>
    <property type="match status" value="1"/>
</dbReference>
<feature type="compositionally biased region" description="Low complexity" evidence="4">
    <location>
        <begin position="394"/>
        <end position="407"/>
    </location>
</feature>
<dbReference type="Pfam" id="PF17120">
    <property type="entry name" value="zf-RING_16"/>
    <property type="match status" value="1"/>
</dbReference>
<dbReference type="Proteomes" id="UP000001396">
    <property type="component" value="Unassembled WGS sequence"/>
</dbReference>
<feature type="region of interest" description="Disordered" evidence="4">
    <location>
        <begin position="223"/>
        <end position="290"/>
    </location>
</feature>
<evidence type="ECO:0000256" key="4">
    <source>
        <dbReference type="SAM" id="MobiDB-lite"/>
    </source>
</evidence>
<evidence type="ECO:0000313" key="7">
    <source>
        <dbReference type="Proteomes" id="UP000001396"/>
    </source>
</evidence>
<accession>D3BC64</accession>
<comment type="caution">
    <text evidence="6">The sequence shown here is derived from an EMBL/GenBank/DDBJ whole genome shotgun (WGS) entry which is preliminary data.</text>
</comment>
<dbReference type="GeneID" id="31361570"/>
<dbReference type="GO" id="GO:0016239">
    <property type="term" value="P:positive regulation of macroautophagy"/>
    <property type="evidence" value="ECO:0007669"/>
    <property type="project" value="TreeGrafter"/>
</dbReference>
<dbReference type="InterPro" id="IPR037590">
    <property type="entry name" value="WDR24"/>
</dbReference>
<dbReference type="InterPro" id="IPR015943">
    <property type="entry name" value="WD40/YVTN_repeat-like_dom_sf"/>
</dbReference>
<dbReference type="SUPFAM" id="SSF50978">
    <property type="entry name" value="WD40 repeat-like"/>
    <property type="match status" value="1"/>
</dbReference>
<keyword evidence="2" id="KW-0677">Repeat</keyword>
<keyword evidence="7" id="KW-1185">Reference proteome</keyword>
<dbReference type="GO" id="GO:0005829">
    <property type="term" value="C:cytosol"/>
    <property type="evidence" value="ECO:0007669"/>
    <property type="project" value="TreeGrafter"/>
</dbReference>
<feature type="compositionally biased region" description="Low complexity" evidence="4">
    <location>
        <begin position="224"/>
        <end position="264"/>
    </location>
</feature>
<dbReference type="GO" id="GO:0005774">
    <property type="term" value="C:vacuolar membrane"/>
    <property type="evidence" value="ECO:0007669"/>
    <property type="project" value="TreeGrafter"/>
</dbReference>
<dbReference type="FunCoup" id="D3BC64">
    <property type="interactions" value="162"/>
</dbReference>
<protein>
    <submittedName>
        <fullName evidence="6">WD40 repeat-containing protein</fullName>
    </submittedName>
</protein>
<reference evidence="6 7" key="1">
    <citation type="journal article" date="2011" name="Genome Res.">
        <title>Phylogeny-wide analysis of social amoeba genomes highlights ancient origins for complex intercellular communication.</title>
        <authorList>
            <person name="Heidel A.J."/>
            <person name="Lawal H.M."/>
            <person name="Felder M."/>
            <person name="Schilde C."/>
            <person name="Helps N.R."/>
            <person name="Tunggal B."/>
            <person name="Rivero F."/>
            <person name="John U."/>
            <person name="Schleicher M."/>
            <person name="Eichinger L."/>
            <person name="Platzer M."/>
            <person name="Noegel A.A."/>
            <person name="Schaap P."/>
            <person name="Gloeckner G."/>
        </authorList>
    </citation>
    <scope>NUCLEOTIDE SEQUENCE [LARGE SCALE GENOMIC DNA]</scope>
    <source>
        <strain evidence="7">ATCC 26659 / Pp 5 / PN500</strain>
    </source>
</reference>
<evidence type="ECO:0000313" key="6">
    <source>
        <dbReference type="EMBL" id="EFA81247.1"/>
    </source>
</evidence>
<dbReference type="InterPro" id="IPR049566">
    <property type="entry name" value="WDR59_RTC1-like_RING_Znf"/>
</dbReference>
<dbReference type="SMART" id="SM00320">
    <property type="entry name" value="WD40"/>
    <property type="match status" value="2"/>
</dbReference>
<evidence type="ECO:0000256" key="3">
    <source>
        <dbReference type="PROSITE-ProRule" id="PRU00221"/>
    </source>
</evidence>
<proteinExistence type="predicted"/>
<evidence type="ECO:0000256" key="1">
    <source>
        <dbReference type="ARBA" id="ARBA00022574"/>
    </source>
</evidence>
<dbReference type="GO" id="GO:0061700">
    <property type="term" value="C:GATOR2 complex"/>
    <property type="evidence" value="ECO:0007669"/>
    <property type="project" value="TreeGrafter"/>
</dbReference>
<feature type="compositionally biased region" description="Low complexity" evidence="4">
    <location>
        <begin position="273"/>
        <end position="290"/>
    </location>
</feature>
<dbReference type="CDD" id="cd16693">
    <property type="entry name" value="mRING-H2-C3H3C2_WDR24"/>
    <property type="match status" value="1"/>
</dbReference>
<dbReference type="InterPro" id="IPR001680">
    <property type="entry name" value="WD40_rpt"/>
</dbReference>
<dbReference type="PANTHER" id="PTHR46200:SF1">
    <property type="entry name" value="GATOR COMPLEX PROTEIN WDR24"/>
    <property type="match status" value="1"/>
</dbReference>
<evidence type="ECO:0000259" key="5">
    <source>
        <dbReference type="Pfam" id="PF17120"/>
    </source>
</evidence>
<dbReference type="InParanoid" id="D3BC64"/>
<feature type="repeat" description="WD" evidence="3">
    <location>
        <begin position="104"/>
        <end position="135"/>
    </location>
</feature>
<keyword evidence="1 3" id="KW-0853">WD repeat</keyword>
<dbReference type="EMBL" id="ADBJ01000026">
    <property type="protein sequence ID" value="EFA81247.1"/>
    <property type="molecule type" value="Genomic_DNA"/>
</dbReference>
<feature type="region of interest" description="Disordered" evidence="4">
    <location>
        <begin position="465"/>
        <end position="486"/>
    </location>
</feature>
<dbReference type="InterPro" id="IPR036322">
    <property type="entry name" value="WD40_repeat_dom_sf"/>
</dbReference>
<dbReference type="RefSeq" id="XP_020433365.1">
    <property type="nucleotide sequence ID" value="XM_020576953.1"/>
</dbReference>
<organism evidence="6 7">
    <name type="scientific">Heterostelium pallidum (strain ATCC 26659 / Pp 5 / PN500)</name>
    <name type="common">Cellular slime mold</name>
    <name type="synonym">Polysphondylium pallidum</name>
    <dbReference type="NCBI Taxonomy" id="670386"/>
    <lineage>
        <taxon>Eukaryota</taxon>
        <taxon>Amoebozoa</taxon>
        <taxon>Evosea</taxon>
        <taxon>Eumycetozoa</taxon>
        <taxon>Dictyostelia</taxon>
        <taxon>Acytosteliales</taxon>
        <taxon>Acytosteliaceae</taxon>
        <taxon>Heterostelium</taxon>
    </lineage>
</organism>
<sequence length="672" mass="73774">MKGVVERTPKTHAYLNLGSPLNAISASHDGTVKIVSLENDEQPKVVINLRAGKTQSLNYTGNDCCWHPSQVENYKYLISTAATNGAVVVWNITREGARSVEKVWTDHNRAVNKLAWHPEKSDFLLTGSQDTTLKLSVVPPPPSPPRTEKGVLYIHSPLGAGKTDKIVDPSILFEYFAKNYKFKDLPFNELCQHNESVALRVNQYQIAKLWSILRLYYDNEDNNDNNSNNNNNINNSLDNNNDINNKQNENNNNNINSKQKQQQDLNSKEINSKENSNNSNSNVNSSNNNSIIGGSQQLGVVSGNGILVTDDKLLMGGGSNSLDGNSMEGSAIISSGKNNMNSPVFIDDQSSSASLGNSNGLLDDSDDDPIYSILSAEAVTPLVSLPTRAPSPTSKLDGLDSSSISSSSSLRKKFNSFNSLNMGGVGDGSNHHHHHHHHSNNESIILRSVSSSNLDIMNKSNVSTMFDQPPSSLSKRRYKQHAGSGSNSITIVDSDLSMSMFPELEIPQFDMHPVIVEILESCIERGDVQTCVFTVLIMKDRLKLDSLRVSQWFGSYVELLHRFKMWNCANEIMKSCEDPSVGSLSQRSTSILISCGCGKTLTPNNWVCDKCGTVPAECSVCRLPVKGAFAWCQGCGHGGHLEHMKKWFESDHEVCPTGSCTHICKPRTTIIA</sequence>
<dbReference type="AlphaFoldDB" id="D3BC64"/>
<dbReference type="GO" id="GO:1904263">
    <property type="term" value="P:positive regulation of TORC1 signaling"/>
    <property type="evidence" value="ECO:0007669"/>
    <property type="project" value="TreeGrafter"/>
</dbReference>
<gene>
    <name evidence="6" type="primary">wdr24</name>
    <name evidence="6" type="ORF">PPL_06086</name>
</gene>
<dbReference type="PROSITE" id="PS50082">
    <property type="entry name" value="WD_REPEATS_2"/>
    <property type="match status" value="1"/>
</dbReference>